<proteinExistence type="predicted"/>
<keyword evidence="3" id="KW-1185">Reference proteome</keyword>
<protein>
    <submittedName>
        <fullName evidence="2">Uncharacterized protein</fullName>
    </submittedName>
</protein>
<organism evidence="2 3">
    <name type="scientific">Porphyridium purpureum</name>
    <name type="common">Red alga</name>
    <name type="synonym">Porphyridium cruentum</name>
    <dbReference type="NCBI Taxonomy" id="35688"/>
    <lineage>
        <taxon>Eukaryota</taxon>
        <taxon>Rhodophyta</taxon>
        <taxon>Bangiophyceae</taxon>
        <taxon>Porphyridiales</taxon>
        <taxon>Porphyridiaceae</taxon>
        <taxon>Porphyridium</taxon>
    </lineage>
</organism>
<feature type="region of interest" description="Disordered" evidence="1">
    <location>
        <begin position="39"/>
        <end position="132"/>
    </location>
</feature>
<reference evidence="3" key="1">
    <citation type="journal article" date="2019" name="Nat. Commun.">
        <title>Expansion of phycobilisome linker gene families in mesophilic red algae.</title>
        <authorList>
            <person name="Lee J."/>
            <person name="Kim D."/>
            <person name="Bhattacharya D."/>
            <person name="Yoon H.S."/>
        </authorList>
    </citation>
    <scope>NUCLEOTIDE SEQUENCE [LARGE SCALE GENOMIC DNA]</scope>
    <source>
        <strain evidence="3">CCMP 1328</strain>
    </source>
</reference>
<evidence type="ECO:0000313" key="2">
    <source>
        <dbReference type="EMBL" id="KAA8496814.1"/>
    </source>
</evidence>
<feature type="compositionally biased region" description="Basic and acidic residues" evidence="1">
    <location>
        <begin position="93"/>
        <end position="118"/>
    </location>
</feature>
<dbReference type="Proteomes" id="UP000324585">
    <property type="component" value="Unassembled WGS sequence"/>
</dbReference>
<gene>
    <name evidence="2" type="ORF">FVE85_0543</name>
</gene>
<evidence type="ECO:0000313" key="3">
    <source>
        <dbReference type="Proteomes" id="UP000324585"/>
    </source>
</evidence>
<dbReference type="AlphaFoldDB" id="A0A5J4Z1K8"/>
<dbReference type="EMBL" id="VRMN01000002">
    <property type="protein sequence ID" value="KAA8496814.1"/>
    <property type="molecule type" value="Genomic_DNA"/>
</dbReference>
<evidence type="ECO:0000256" key="1">
    <source>
        <dbReference type="SAM" id="MobiDB-lite"/>
    </source>
</evidence>
<name>A0A5J4Z1K8_PORPP</name>
<comment type="caution">
    <text evidence="2">The sequence shown here is derived from an EMBL/GenBank/DDBJ whole genome shotgun (WGS) entry which is preliminary data.</text>
</comment>
<accession>A0A5J4Z1K8</accession>
<sequence>MGSEPLWREARGELAIKSSRSPCRCWWHGCWTDATRARHSRSARTRRMGWFGKSKAAKEAKPAPGIGSVGAQATAKAKLPNHGLKKAKPVKHTAAEERERAGKAKKDKWQDVGDEAAKKARQRNMRKGLFGK</sequence>